<feature type="transmembrane region" description="Helical" evidence="1">
    <location>
        <begin position="303"/>
        <end position="321"/>
    </location>
</feature>
<reference evidence="3" key="1">
    <citation type="journal article" date="2019" name="Int. J. Syst. Evol. Microbiol.">
        <title>The Global Catalogue of Microorganisms (GCM) 10K type strain sequencing project: providing services to taxonomists for standard genome sequencing and annotation.</title>
        <authorList>
            <consortium name="The Broad Institute Genomics Platform"/>
            <consortium name="The Broad Institute Genome Sequencing Center for Infectious Disease"/>
            <person name="Wu L."/>
            <person name="Ma J."/>
        </authorList>
    </citation>
    <scope>NUCLEOTIDE SEQUENCE [LARGE SCALE GENOMIC DNA]</scope>
    <source>
        <strain evidence="3">NBRC 106310</strain>
    </source>
</reference>
<sequence length="655" mass="69429">MVGSFLNVWLPFLPPLLVTAAILFLPGFVLGLALRLRGWWLASASAPLSVSLVVVASMVGAWTSIPWTALPLVSLTAVAVAAAWCWMRWIGTPAPARRVSREPRRTLVGIIAVAAGVVTIGLIVLRGMGDPALIAQRYDNFFHINAIQYVLDTANGSPLWVGSMTDPGTLLFYPSAWHAVGALIAQISGCSVPMASNALVVVVAAVVWPLSIILMSRVLFGGGMLVTVAAGALAASSPAFPFLPLHYGPLYPLFLGLAIAPVAIATLVSALRPQRLSRRHDLVLLLVLLVPGVAVAHPGALLAVLALGTPAVVMLGCWLWRHRSGRRERLLIIGGAAGLVVVAMIVLRFLRPPASQIYWPVTGSLPTAIGEVAAAAVYGYAMAYLLAALVLIGVVGALRRRTHARMIALGMGLVGAVLYVVVAGSPFEVLRTWLTGPWYNNAPRLASIWTLAAVPLAASGAALVVRWLMRNMRSSGLRAVTRRIPVTAGVSVLAIGLVVLSQTSAMRQAAADLHYVYGEDGVGPILSAGEYKLLDELDEYVPEDAVIAGDPWTGTSFAYGISGRKVLMPHLLMHETKAARVINETFAQDGDEPEVCQALKKTGVSYILDFDGPDLMPNDGGFDGVTDLKGSPFVELVTSEPGARLYKITTCELGR</sequence>
<dbReference type="InterPro" id="IPR046671">
    <property type="entry name" value="DUF6541"/>
</dbReference>
<feature type="transmembrane region" description="Helical" evidence="1">
    <location>
        <begin position="176"/>
        <end position="206"/>
    </location>
</feature>
<feature type="transmembrane region" description="Helical" evidence="1">
    <location>
        <begin position="107"/>
        <end position="125"/>
    </location>
</feature>
<dbReference type="Proteomes" id="UP001321543">
    <property type="component" value="Chromosome"/>
</dbReference>
<feature type="transmembrane region" description="Helical" evidence="1">
    <location>
        <begin position="282"/>
        <end position="297"/>
    </location>
</feature>
<feature type="transmembrane region" description="Helical" evidence="1">
    <location>
        <begin position="372"/>
        <end position="395"/>
    </location>
</feature>
<protein>
    <submittedName>
        <fullName evidence="2">Uncharacterized protein</fullName>
    </submittedName>
</protein>
<feature type="transmembrane region" description="Helical" evidence="1">
    <location>
        <begin position="12"/>
        <end position="32"/>
    </location>
</feature>
<dbReference type="RefSeq" id="WP_350226530.1">
    <property type="nucleotide sequence ID" value="NZ_AP027728.1"/>
</dbReference>
<feature type="transmembrane region" description="Helical" evidence="1">
    <location>
        <begin position="330"/>
        <end position="350"/>
    </location>
</feature>
<evidence type="ECO:0000256" key="1">
    <source>
        <dbReference type="SAM" id="Phobius"/>
    </source>
</evidence>
<keyword evidence="1" id="KW-0472">Membrane</keyword>
<feature type="transmembrane region" description="Helical" evidence="1">
    <location>
        <begin position="447"/>
        <end position="468"/>
    </location>
</feature>
<keyword evidence="3" id="KW-1185">Reference proteome</keyword>
<feature type="transmembrane region" description="Helical" evidence="1">
    <location>
        <begin position="480"/>
        <end position="500"/>
    </location>
</feature>
<dbReference type="Pfam" id="PF20176">
    <property type="entry name" value="DUF6541"/>
    <property type="match status" value="1"/>
</dbReference>
<feature type="transmembrane region" description="Helical" evidence="1">
    <location>
        <begin position="39"/>
        <end position="59"/>
    </location>
</feature>
<feature type="transmembrane region" description="Helical" evidence="1">
    <location>
        <begin position="407"/>
        <end position="427"/>
    </location>
</feature>
<feature type="transmembrane region" description="Helical" evidence="1">
    <location>
        <begin position="249"/>
        <end position="270"/>
    </location>
</feature>
<keyword evidence="1" id="KW-0812">Transmembrane</keyword>
<gene>
    <name evidence="2" type="ORF">GCM10025863_14180</name>
</gene>
<proteinExistence type="predicted"/>
<organism evidence="2 3">
    <name type="scientific">Microbacterium suwonense</name>
    <dbReference type="NCBI Taxonomy" id="683047"/>
    <lineage>
        <taxon>Bacteria</taxon>
        <taxon>Bacillati</taxon>
        <taxon>Actinomycetota</taxon>
        <taxon>Actinomycetes</taxon>
        <taxon>Micrococcales</taxon>
        <taxon>Microbacteriaceae</taxon>
        <taxon>Microbacterium</taxon>
    </lineage>
</organism>
<feature type="transmembrane region" description="Helical" evidence="1">
    <location>
        <begin position="65"/>
        <end position="86"/>
    </location>
</feature>
<dbReference type="EMBL" id="AP027728">
    <property type="protein sequence ID" value="BDZ38804.1"/>
    <property type="molecule type" value="Genomic_DNA"/>
</dbReference>
<accession>A0ABM8FT05</accession>
<evidence type="ECO:0000313" key="2">
    <source>
        <dbReference type="EMBL" id="BDZ38804.1"/>
    </source>
</evidence>
<keyword evidence="1" id="KW-1133">Transmembrane helix</keyword>
<name>A0ABM8FT05_9MICO</name>
<evidence type="ECO:0000313" key="3">
    <source>
        <dbReference type="Proteomes" id="UP001321543"/>
    </source>
</evidence>